<dbReference type="Gene3D" id="3.30.1150.10">
    <property type="match status" value="1"/>
</dbReference>
<protein>
    <submittedName>
        <fullName evidence="11">Energy transducer TonB</fullName>
    </submittedName>
</protein>
<keyword evidence="12" id="KW-1185">Reference proteome</keyword>
<evidence type="ECO:0000256" key="7">
    <source>
        <dbReference type="ARBA" id="ARBA00022927"/>
    </source>
</evidence>
<evidence type="ECO:0000256" key="3">
    <source>
        <dbReference type="ARBA" id="ARBA00022448"/>
    </source>
</evidence>
<keyword evidence="8" id="KW-1133">Transmembrane helix</keyword>
<comment type="subcellular location">
    <subcellularLocation>
        <location evidence="1">Cell inner membrane</location>
        <topology evidence="1">Single-pass membrane protein</topology>
        <orientation evidence="1">Periplasmic side</orientation>
    </subcellularLocation>
</comment>
<proteinExistence type="inferred from homology"/>
<dbReference type="InterPro" id="IPR006260">
    <property type="entry name" value="TonB/TolA_C"/>
</dbReference>
<dbReference type="InterPro" id="IPR037682">
    <property type="entry name" value="TonB_C"/>
</dbReference>
<evidence type="ECO:0000259" key="10">
    <source>
        <dbReference type="PROSITE" id="PS52015"/>
    </source>
</evidence>
<dbReference type="Proteomes" id="UP000297225">
    <property type="component" value="Unassembled WGS sequence"/>
</dbReference>
<accession>A0A4Y8WNQ6</accession>
<dbReference type="GO" id="GO:0030288">
    <property type="term" value="C:outer membrane-bounded periplasmic space"/>
    <property type="evidence" value="ECO:0007669"/>
    <property type="project" value="InterPro"/>
</dbReference>
<dbReference type="PRINTS" id="PR01374">
    <property type="entry name" value="TONBPROTEIN"/>
</dbReference>
<sequence>MRQKKTDRANLENNKGLFFLMGLVVALATVFVAFEWGNKEITVEEISQNVVLEEIEDIQITPEEEQAPPPEPEIQQEVVVEELTIVEDDVKVADVQIASVDDAANKLQQTFTPPAPAQRSREEVADDHIFEYLEEMPEFPGGQAAMMKWLSKNIQYPPIAAENNIQGRVMVSFVVEPDGSISNVQIARGVDSNLDKEAIRVVKQMPKWKPGMQTGKPVRARFTLPVQFRLQ</sequence>
<dbReference type="AlphaFoldDB" id="A0A4Y8WNQ6"/>
<dbReference type="OrthoDB" id="9814002at2"/>
<dbReference type="InterPro" id="IPR051045">
    <property type="entry name" value="TonB-dependent_transducer"/>
</dbReference>
<keyword evidence="7" id="KW-0653">Protein transport</keyword>
<dbReference type="NCBIfam" id="TIGR01352">
    <property type="entry name" value="tonB_Cterm"/>
    <property type="match status" value="1"/>
</dbReference>
<evidence type="ECO:0000256" key="9">
    <source>
        <dbReference type="ARBA" id="ARBA00023136"/>
    </source>
</evidence>
<dbReference type="PROSITE" id="PS52015">
    <property type="entry name" value="TONB_CTD"/>
    <property type="match status" value="1"/>
</dbReference>
<dbReference type="GO" id="GO:0015031">
    <property type="term" value="P:protein transport"/>
    <property type="evidence" value="ECO:0007669"/>
    <property type="project" value="UniProtKB-KW"/>
</dbReference>
<name>A0A4Y8WNQ6_9PORP</name>
<evidence type="ECO:0000256" key="6">
    <source>
        <dbReference type="ARBA" id="ARBA00022692"/>
    </source>
</evidence>
<evidence type="ECO:0000256" key="4">
    <source>
        <dbReference type="ARBA" id="ARBA00022475"/>
    </source>
</evidence>
<dbReference type="RefSeq" id="WP_018357605.1">
    <property type="nucleotide sequence ID" value="NZ_CP197400.1"/>
</dbReference>
<dbReference type="PANTHER" id="PTHR33446:SF2">
    <property type="entry name" value="PROTEIN TONB"/>
    <property type="match status" value="1"/>
</dbReference>
<organism evidence="11 12">
    <name type="scientific">Porphyromonas levii</name>
    <dbReference type="NCBI Taxonomy" id="28114"/>
    <lineage>
        <taxon>Bacteria</taxon>
        <taxon>Pseudomonadati</taxon>
        <taxon>Bacteroidota</taxon>
        <taxon>Bacteroidia</taxon>
        <taxon>Bacteroidales</taxon>
        <taxon>Porphyromonadaceae</taxon>
        <taxon>Porphyromonas</taxon>
    </lineage>
</organism>
<keyword evidence="9" id="KW-0472">Membrane</keyword>
<comment type="caution">
    <text evidence="11">The sequence shown here is derived from an EMBL/GenBank/DDBJ whole genome shotgun (WGS) entry which is preliminary data.</text>
</comment>
<dbReference type="GO" id="GO:0015891">
    <property type="term" value="P:siderophore transport"/>
    <property type="evidence" value="ECO:0007669"/>
    <property type="project" value="InterPro"/>
</dbReference>
<dbReference type="GO" id="GO:0098797">
    <property type="term" value="C:plasma membrane protein complex"/>
    <property type="evidence" value="ECO:0007669"/>
    <property type="project" value="TreeGrafter"/>
</dbReference>
<dbReference type="SUPFAM" id="SSF74653">
    <property type="entry name" value="TolA/TonB C-terminal domain"/>
    <property type="match status" value="1"/>
</dbReference>
<comment type="similarity">
    <text evidence="2">Belongs to the TonB family.</text>
</comment>
<evidence type="ECO:0000256" key="2">
    <source>
        <dbReference type="ARBA" id="ARBA00006555"/>
    </source>
</evidence>
<dbReference type="FunFam" id="3.30.1150.10:FF:000002">
    <property type="entry name" value="Energy transducer TonB"/>
    <property type="match status" value="1"/>
</dbReference>
<evidence type="ECO:0000256" key="5">
    <source>
        <dbReference type="ARBA" id="ARBA00022519"/>
    </source>
</evidence>
<dbReference type="EMBL" id="SPNC01000080">
    <property type="protein sequence ID" value="TFH94862.1"/>
    <property type="molecule type" value="Genomic_DNA"/>
</dbReference>
<reference evidence="11 12" key="1">
    <citation type="submission" date="2019-03" db="EMBL/GenBank/DDBJ databases">
        <title>Porphyromonas levii Isolated from the Uterus of Dairy Cows.</title>
        <authorList>
            <person name="Francis A.M."/>
        </authorList>
    </citation>
    <scope>NUCLEOTIDE SEQUENCE [LARGE SCALE GENOMIC DNA]</scope>
    <source>
        <strain evidence="11 12">AF5678</strain>
    </source>
</reference>
<evidence type="ECO:0000256" key="1">
    <source>
        <dbReference type="ARBA" id="ARBA00004383"/>
    </source>
</evidence>
<dbReference type="STRING" id="1122973.GCA_000379925_00335"/>
<dbReference type="GeneID" id="66797663"/>
<keyword evidence="3" id="KW-0813">Transport</keyword>
<dbReference type="GO" id="GO:0055085">
    <property type="term" value="P:transmembrane transport"/>
    <property type="evidence" value="ECO:0007669"/>
    <property type="project" value="InterPro"/>
</dbReference>
<keyword evidence="5" id="KW-0997">Cell inner membrane</keyword>
<dbReference type="InterPro" id="IPR003538">
    <property type="entry name" value="TonB"/>
</dbReference>
<feature type="domain" description="TonB C-terminal" evidence="10">
    <location>
        <begin position="141"/>
        <end position="231"/>
    </location>
</feature>
<evidence type="ECO:0000313" key="12">
    <source>
        <dbReference type="Proteomes" id="UP000297225"/>
    </source>
</evidence>
<keyword evidence="6" id="KW-0812">Transmembrane</keyword>
<dbReference type="Pfam" id="PF03544">
    <property type="entry name" value="TonB_C"/>
    <property type="match status" value="1"/>
</dbReference>
<gene>
    <name evidence="11" type="ORF">E4P47_05890</name>
</gene>
<evidence type="ECO:0000256" key="8">
    <source>
        <dbReference type="ARBA" id="ARBA00022989"/>
    </source>
</evidence>
<dbReference type="PANTHER" id="PTHR33446">
    <property type="entry name" value="PROTEIN TONB-RELATED"/>
    <property type="match status" value="1"/>
</dbReference>
<evidence type="ECO:0000313" key="11">
    <source>
        <dbReference type="EMBL" id="TFH94862.1"/>
    </source>
</evidence>
<dbReference type="GO" id="GO:0031992">
    <property type="term" value="F:energy transducer activity"/>
    <property type="evidence" value="ECO:0007669"/>
    <property type="project" value="InterPro"/>
</dbReference>
<keyword evidence="4" id="KW-1003">Cell membrane</keyword>